<accession>A0A9E6PQX4</accession>
<feature type="region of interest" description="Disordered" evidence="1">
    <location>
        <begin position="297"/>
        <end position="326"/>
    </location>
</feature>
<keyword evidence="3" id="KW-1185">Reference proteome</keyword>
<reference evidence="2 3" key="2">
    <citation type="journal article" date="2021" name="Microorganisms">
        <title>The Ever-Expanding Pseudomonas Genus: Description of 43 New Species and Partition of the Pseudomonas putida Group.</title>
        <authorList>
            <person name="Girard L."/>
            <person name="Lood C."/>
            <person name="Hofte M."/>
            <person name="Vandamme P."/>
            <person name="Rokni-Zadeh H."/>
            <person name="van Noort V."/>
            <person name="Lavigne R."/>
            <person name="De Mot R."/>
        </authorList>
    </citation>
    <scope>NUCLEOTIDE SEQUENCE [LARGE SCALE GENOMIC DNA]</scope>
    <source>
        <strain evidence="2 3">RW8P3</strain>
    </source>
</reference>
<dbReference type="AlphaFoldDB" id="A0A9E6PQX4"/>
<evidence type="ECO:0000313" key="2">
    <source>
        <dbReference type="EMBL" id="QXI31039.1"/>
    </source>
</evidence>
<protein>
    <recommendedName>
        <fullName evidence="4">Lipoprotein</fullName>
    </recommendedName>
</protein>
<dbReference type="PROSITE" id="PS51257">
    <property type="entry name" value="PROKAR_LIPOPROTEIN"/>
    <property type="match status" value="1"/>
</dbReference>
<evidence type="ECO:0000256" key="1">
    <source>
        <dbReference type="SAM" id="MobiDB-lite"/>
    </source>
</evidence>
<sequence>MKRIAVVATLGLLSACHLQPARTGGSSQALFGDMLKQPPLADSILRDGDQLSYQAQVASSKSASTPEIAQIQAACNGTEASLLFVESPGKLAADGQPERVTVMSRLLPAVAVNLRQNPGFVEACANTPRPDWRLAGEAEGQRQLLIDRASLKDVGGAWQFWGAVDEPSVLTQQQKRMPYAQTRMRLQANCSSQTYRVRAEFGLNQNNVVTFGKTDSAPQDQPFGSAPATTRTLLKAVCVADAGTALERLPIAVPRSKTAQQLTPAQVPATVIAAINALDLPPATTLLRRQVMERNSAHTSLRYESSFETDPQSGQMRQREKSQYSSSDRITFRGLFSLTFQTQYQDKGLTISQASNVEQLSFSGDWKQMPIGATLGFSSQSRNRDTSRPDRLVSRQESCVVKRELPASKINSSLGGMARELECTSTSEQLITTSTVFYLQDPGYFFTSKSATRGLYKDDTSMRLVQVE</sequence>
<dbReference type="KEGG" id="pvw:HU752_014320"/>
<name>A0A9E6PQX4_9PSED</name>
<feature type="compositionally biased region" description="Polar residues" evidence="1">
    <location>
        <begin position="297"/>
        <end position="316"/>
    </location>
</feature>
<organism evidence="2 3">
    <name type="scientific">Pseudomonas vanderleydeniana</name>
    <dbReference type="NCBI Taxonomy" id="2745495"/>
    <lineage>
        <taxon>Bacteria</taxon>
        <taxon>Pseudomonadati</taxon>
        <taxon>Pseudomonadota</taxon>
        <taxon>Gammaproteobacteria</taxon>
        <taxon>Pseudomonadales</taxon>
        <taxon>Pseudomonadaceae</taxon>
        <taxon>Pseudomonas</taxon>
    </lineage>
</organism>
<dbReference type="EMBL" id="CP077093">
    <property type="protein sequence ID" value="QXI31039.1"/>
    <property type="molecule type" value="Genomic_DNA"/>
</dbReference>
<reference evidence="2 3" key="1">
    <citation type="journal article" date="2020" name="Microorganisms">
        <title>Reliable Identification of Environmental Pseudomonas Isolates Using the rpoD Gene.</title>
        <authorList>
            <consortium name="The Broad Institute Genome Sequencing Platform"/>
            <person name="Girard L."/>
            <person name="Lood C."/>
            <person name="Rokni-Zadeh H."/>
            <person name="van Noort V."/>
            <person name="Lavigne R."/>
            <person name="De Mot R."/>
        </authorList>
    </citation>
    <scope>NUCLEOTIDE SEQUENCE [LARGE SCALE GENOMIC DNA]</scope>
    <source>
        <strain evidence="2 3">RW8P3</strain>
    </source>
</reference>
<evidence type="ECO:0000313" key="3">
    <source>
        <dbReference type="Proteomes" id="UP000634530"/>
    </source>
</evidence>
<evidence type="ECO:0008006" key="4">
    <source>
        <dbReference type="Google" id="ProtNLM"/>
    </source>
</evidence>
<gene>
    <name evidence="2" type="ORF">HU752_014320</name>
</gene>
<dbReference type="RefSeq" id="WP_186689093.1">
    <property type="nucleotide sequence ID" value="NZ_CP077093.1"/>
</dbReference>
<dbReference type="Proteomes" id="UP000634530">
    <property type="component" value="Chromosome"/>
</dbReference>
<proteinExistence type="predicted"/>